<reference evidence="4 5" key="1">
    <citation type="submission" date="2020-08" db="EMBL/GenBank/DDBJ databases">
        <title>Exploring microbial biodiversity for novel pathways involved in the catabolism of aromatic compounds derived from lignin.</title>
        <authorList>
            <person name="Elkins J."/>
        </authorList>
    </citation>
    <scope>NUCLEOTIDE SEQUENCE [LARGE SCALE GENOMIC DNA]</scope>
    <source>
        <strain evidence="4 5">B1D3A</strain>
    </source>
</reference>
<dbReference type="InterPro" id="IPR050740">
    <property type="entry name" value="Aldehyde_DH_Superfamily"/>
</dbReference>
<name>A0ABR6ND99_9SPHN</name>
<protein>
    <submittedName>
        <fullName evidence="4">Succinate-semialdehyde dehydrogenase/glutarate-semialdehyde dehydrogenase</fullName>
        <ecNumber evidence="4">1.2.1.16</ecNumber>
        <ecNumber evidence="4">1.2.1.20</ecNumber>
        <ecNumber evidence="4">1.2.1.79</ecNumber>
    </submittedName>
</protein>
<comment type="similarity">
    <text evidence="1">Belongs to the aldehyde dehydrogenase family.</text>
</comment>
<accession>A0ABR6ND99</accession>
<keyword evidence="5" id="KW-1185">Reference proteome</keyword>
<proteinExistence type="inferred from homology"/>
<comment type="caution">
    <text evidence="4">The sequence shown here is derived from an EMBL/GenBank/DDBJ whole genome shotgun (WGS) entry which is preliminary data.</text>
</comment>
<dbReference type="GO" id="GO:0036243">
    <property type="term" value="F:succinate-semialdehyde dehydrogenase (NADP+) activity"/>
    <property type="evidence" value="ECO:0007669"/>
    <property type="project" value="UniProtKB-EC"/>
</dbReference>
<evidence type="ECO:0000313" key="5">
    <source>
        <dbReference type="Proteomes" id="UP001138540"/>
    </source>
</evidence>
<organism evidence="4 5">
    <name type="scientific">Sphingobium lignivorans</name>
    <dbReference type="NCBI Taxonomy" id="2735886"/>
    <lineage>
        <taxon>Bacteria</taxon>
        <taxon>Pseudomonadati</taxon>
        <taxon>Pseudomonadota</taxon>
        <taxon>Alphaproteobacteria</taxon>
        <taxon>Sphingomonadales</taxon>
        <taxon>Sphingomonadaceae</taxon>
        <taxon>Sphingobium</taxon>
    </lineage>
</organism>
<dbReference type="InterPro" id="IPR015590">
    <property type="entry name" value="Aldehyde_DH_dom"/>
</dbReference>
<dbReference type="InterPro" id="IPR016163">
    <property type="entry name" value="Ald_DH_C"/>
</dbReference>
<dbReference type="SUPFAM" id="SSF53720">
    <property type="entry name" value="ALDH-like"/>
    <property type="match status" value="1"/>
</dbReference>
<dbReference type="InterPro" id="IPR016162">
    <property type="entry name" value="Ald_DH_N"/>
</dbReference>
<dbReference type="EMBL" id="JACHKA010000001">
    <property type="protein sequence ID" value="MBB5985249.1"/>
    <property type="molecule type" value="Genomic_DNA"/>
</dbReference>
<evidence type="ECO:0000259" key="3">
    <source>
        <dbReference type="Pfam" id="PF00171"/>
    </source>
</evidence>
<dbReference type="EC" id="1.2.1.79" evidence="4"/>
<dbReference type="Proteomes" id="UP001138540">
    <property type="component" value="Unassembled WGS sequence"/>
</dbReference>
<dbReference type="Pfam" id="PF00171">
    <property type="entry name" value="Aldedh"/>
    <property type="match status" value="1"/>
</dbReference>
<gene>
    <name evidence="4" type="ORF">HNP60_001223</name>
</gene>
<dbReference type="PANTHER" id="PTHR43353">
    <property type="entry name" value="SUCCINATE-SEMIALDEHYDE DEHYDROGENASE, MITOCHONDRIAL"/>
    <property type="match status" value="1"/>
</dbReference>
<dbReference type="EC" id="1.2.1.20" evidence="4"/>
<dbReference type="Gene3D" id="3.40.605.10">
    <property type="entry name" value="Aldehyde Dehydrogenase, Chain A, domain 1"/>
    <property type="match status" value="1"/>
</dbReference>
<dbReference type="CDD" id="cd07103">
    <property type="entry name" value="ALDH_F5_SSADH_GabD"/>
    <property type="match status" value="1"/>
</dbReference>
<dbReference type="Gene3D" id="3.40.309.10">
    <property type="entry name" value="Aldehyde Dehydrogenase, Chain A, domain 2"/>
    <property type="match status" value="1"/>
</dbReference>
<keyword evidence="2 4" id="KW-0560">Oxidoreductase</keyword>
<sequence>MTAYPSLHMIIDGEAVTGGDRRTQTIVNPATGETLGELPLADTADLDRALETAQRGFQRWRNSTPQERAAVLSGAARLLMERQETLARIATMEQGKTLAESRIEVMMVAGLFNFYAGEVFRLYGRALVRPAGTRSTVTYEPVGPVAAFSPWNFPLGNPGRKLGAPIAAGCSVIMKSAEETPASVLGVLQCLLDAGLPSDVAQAVFGVPDEVSRYLLASPVIRKLSFTGSTVVGKHLAKLAADDLKRTTMELGGHGPVLVFNDVDVDRVLDVMVGHKYRNAGQVCVSPTRFIVQEDVYETFRDGFAERAKALRVGNGLEDGIQMGPMANARRPDAMERLIGSAVDAGATLNAGGERIGNQGFFYAPSVLSEVPLDAEIMNEEPFGPVALINPYRTADEMIAEANRLPYGLAAYSWTNDVKMQRRIAREVETGMLGINSVAIGGADSPFGGVKWSGHGHEDGPEGVQACLVTKAVHEG</sequence>
<evidence type="ECO:0000256" key="1">
    <source>
        <dbReference type="ARBA" id="ARBA00009986"/>
    </source>
</evidence>
<dbReference type="EC" id="1.2.1.16" evidence="4"/>
<dbReference type="InterPro" id="IPR016161">
    <property type="entry name" value="Ald_DH/histidinol_DH"/>
</dbReference>
<dbReference type="RefSeq" id="WP_184151404.1">
    <property type="nucleotide sequence ID" value="NZ_JACHKA010000001.1"/>
</dbReference>
<dbReference type="GO" id="GO:0102810">
    <property type="term" value="F:glutarate-semialdehyde dehydrogenase (NADP+) activity"/>
    <property type="evidence" value="ECO:0007669"/>
    <property type="project" value="UniProtKB-EC"/>
</dbReference>
<dbReference type="PANTHER" id="PTHR43353:SF5">
    <property type="entry name" value="SUCCINATE-SEMIALDEHYDE DEHYDROGENASE, MITOCHONDRIAL"/>
    <property type="match status" value="1"/>
</dbReference>
<evidence type="ECO:0000313" key="4">
    <source>
        <dbReference type="EMBL" id="MBB5985249.1"/>
    </source>
</evidence>
<evidence type="ECO:0000256" key="2">
    <source>
        <dbReference type="ARBA" id="ARBA00023002"/>
    </source>
</evidence>
<feature type="domain" description="Aldehyde dehydrogenase" evidence="3">
    <location>
        <begin position="21"/>
        <end position="473"/>
    </location>
</feature>